<dbReference type="KEGG" id="kko:Kkor_2268"/>
<dbReference type="SUPFAM" id="SSF55785">
    <property type="entry name" value="PYP-like sensor domain (PAS domain)"/>
    <property type="match status" value="2"/>
</dbReference>
<evidence type="ECO:0000259" key="4">
    <source>
        <dbReference type="PROSITE" id="PS50887"/>
    </source>
</evidence>
<dbReference type="Gene3D" id="3.30.450.20">
    <property type="entry name" value="PAS domain"/>
    <property type="match status" value="2"/>
</dbReference>
<dbReference type="Pfam" id="PF00990">
    <property type="entry name" value="GGDEF"/>
    <property type="match status" value="1"/>
</dbReference>
<dbReference type="InterPro" id="IPR052155">
    <property type="entry name" value="Biofilm_reg_signaling"/>
</dbReference>
<dbReference type="InterPro" id="IPR000160">
    <property type="entry name" value="GGDEF_dom"/>
</dbReference>
<dbReference type="AlphaFoldDB" id="C7R8B2"/>
<dbReference type="EMBL" id="CP001707">
    <property type="protein sequence ID" value="ACV27677.1"/>
    <property type="molecule type" value="Genomic_DNA"/>
</dbReference>
<keyword evidence="6" id="KW-1185">Reference proteome</keyword>
<feature type="domain" description="PAS" evidence="2">
    <location>
        <begin position="137"/>
        <end position="207"/>
    </location>
</feature>
<dbReference type="SMART" id="SM00091">
    <property type="entry name" value="PAS"/>
    <property type="match status" value="2"/>
</dbReference>
<evidence type="ECO:0000259" key="2">
    <source>
        <dbReference type="PROSITE" id="PS50112"/>
    </source>
</evidence>
<gene>
    <name evidence="5" type="ordered locus">Kkor_2268</name>
</gene>
<dbReference type="Proteomes" id="UP000001231">
    <property type="component" value="Chromosome"/>
</dbReference>
<dbReference type="FunCoup" id="C7R8B2">
    <property type="interactions" value="1"/>
</dbReference>
<dbReference type="SMART" id="SM00267">
    <property type="entry name" value="GGDEF"/>
    <property type="match status" value="1"/>
</dbReference>
<dbReference type="InterPro" id="IPR043128">
    <property type="entry name" value="Rev_trsase/Diguanyl_cyclase"/>
</dbReference>
<feature type="domain" description="PAC" evidence="3">
    <location>
        <begin position="85"/>
        <end position="136"/>
    </location>
</feature>
<dbReference type="CDD" id="cd00130">
    <property type="entry name" value="PAS"/>
    <property type="match status" value="2"/>
</dbReference>
<dbReference type="SMART" id="SM00086">
    <property type="entry name" value="PAC"/>
    <property type="match status" value="2"/>
</dbReference>
<dbReference type="InterPro" id="IPR000014">
    <property type="entry name" value="PAS"/>
</dbReference>
<accession>C7R8B2</accession>
<dbReference type="PANTHER" id="PTHR44757:SF2">
    <property type="entry name" value="BIOFILM ARCHITECTURE MAINTENANCE PROTEIN MBAA"/>
    <property type="match status" value="1"/>
</dbReference>
<dbReference type="STRING" id="523791.Kkor_2268"/>
<proteinExistence type="predicted"/>
<dbReference type="FunFam" id="3.30.70.270:FF:000001">
    <property type="entry name" value="Diguanylate cyclase domain protein"/>
    <property type="match status" value="1"/>
</dbReference>
<protein>
    <submittedName>
        <fullName evidence="5">Diguanylate cyclase with PAS/PAC sensor</fullName>
    </submittedName>
</protein>
<feature type="domain" description="GGDEF" evidence="4">
    <location>
        <begin position="295"/>
        <end position="427"/>
    </location>
</feature>
<dbReference type="PANTHER" id="PTHR44757">
    <property type="entry name" value="DIGUANYLATE CYCLASE DGCP"/>
    <property type="match status" value="1"/>
</dbReference>
<dbReference type="PROSITE" id="PS50887">
    <property type="entry name" value="GGDEF"/>
    <property type="match status" value="1"/>
</dbReference>
<dbReference type="Pfam" id="PF08447">
    <property type="entry name" value="PAS_3"/>
    <property type="match status" value="2"/>
</dbReference>
<reference evidence="5 6" key="1">
    <citation type="journal article" date="2009" name="Stand. Genomic Sci.">
        <title>Complete genome sequence of Kangiella koreensis type strain (SW-125).</title>
        <authorList>
            <person name="Han C."/>
            <person name="Sikorski J."/>
            <person name="Lapidus A."/>
            <person name="Nolan M."/>
            <person name="Glavina Del Rio T."/>
            <person name="Tice H."/>
            <person name="Cheng J.F."/>
            <person name="Lucas S."/>
            <person name="Chen F."/>
            <person name="Copeland A."/>
            <person name="Ivanova N."/>
            <person name="Mavromatis K."/>
            <person name="Ovchinnikova G."/>
            <person name="Pati A."/>
            <person name="Bruce D."/>
            <person name="Goodwin L."/>
            <person name="Pitluck S."/>
            <person name="Chen A."/>
            <person name="Palaniappan K."/>
            <person name="Land M."/>
            <person name="Hauser L."/>
            <person name="Chang Y.J."/>
            <person name="Jeffries C.D."/>
            <person name="Chain P."/>
            <person name="Saunders E."/>
            <person name="Brettin T."/>
            <person name="Goker M."/>
            <person name="Tindall B.J."/>
            <person name="Bristow J."/>
            <person name="Eisen J.A."/>
            <person name="Markowitz V."/>
            <person name="Hugenholtz P."/>
            <person name="Kyrpides N.C."/>
            <person name="Klenk H.P."/>
            <person name="Detter J.C."/>
        </authorList>
    </citation>
    <scope>NUCLEOTIDE SEQUENCE [LARGE SCALE GENOMIC DNA]</scope>
    <source>
        <strain evidence="6">DSM 16069 / KCTC 12182 / SW-125</strain>
    </source>
</reference>
<dbReference type="InterPro" id="IPR000700">
    <property type="entry name" value="PAS-assoc_C"/>
</dbReference>
<dbReference type="InParanoid" id="C7R8B2"/>
<dbReference type="RefSeq" id="WP_015781282.1">
    <property type="nucleotide sequence ID" value="NC_013166.1"/>
</dbReference>
<dbReference type="InterPro" id="IPR001610">
    <property type="entry name" value="PAC"/>
</dbReference>
<evidence type="ECO:0000313" key="5">
    <source>
        <dbReference type="EMBL" id="ACV27677.1"/>
    </source>
</evidence>
<dbReference type="NCBIfam" id="TIGR00229">
    <property type="entry name" value="sensory_box"/>
    <property type="match status" value="2"/>
</dbReference>
<dbReference type="HOGENOM" id="CLU_000445_11_4_6"/>
<dbReference type="PROSITE" id="PS50112">
    <property type="entry name" value="PAS"/>
    <property type="match status" value="2"/>
</dbReference>
<dbReference type="eggNOG" id="COG2202">
    <property type="taxonomic scope" value="Bacteria"/>
</dbReference>
<dbReference type="NCBIfam" id="TIGR00254">
    <property type="entry name" value="GGDEF"/>
    <property type="match status" value="1"/>
</dbReference>
<feature type="domain" description="PAC" evidence="3">
    <location>
        <begin position="211"/>
        <end position="263"/>
    </location>
</feature>
<dbReference type="CDD" id="cd01949">
    <property type="entry name" value="GGDEF"/>
    <property type="match status" value="1"/>
</dbReference>
<feature type="domain" description="PAS" evidence="2">
    <location>
        <begin position="13"/>
        <end position="71"/>
    </location>
</feature>
<dbReference type="InterPro" id="IPR035965">
    <property type="entry name" value="PAS-like_dom_sf"/>
</dbReference>
<evidence type="ECO:0000256" key="1">
    <source>
        <dbReference type="ARBA" id="ARBA00001946"/>
    </source>
</evidence>
<organism evidence="5 6">
    <name type="scientific">Kangiella koreensis (strain DSM 16069 / JCM 12317 / KCTC 12182 / SW-125)</name>
    <dbReference type="NCBI Taxonomy" id="523791"/>
    <lineage>
        <taxon>Bacteria</taxon>
        <taxon>Pseudomonadati</taxon>
        <taxon>Pseudomonadota</taxon>
        <taxon>Gammaproteobacteria</taxon>
        <taxon>Kangiellales</taxon>
        <taxon>Kangiellaceae</taxon>
        <taxon>Kangiella</taxon>
    </lineage>
</organism>
<comment type="cofactor">
    <cofactor evidence="1">
        <name>Mg(2+)</name>
        <dbReference type="ChEBI" id="CHEBI:18420"/>
    </cofactor>
</comment>
<name>C7R8B2_KANKD</name>
<dbReference type="InterPro" id="IPR013655">
    <property type="entry name" value="PAS_fold_3"/>
</dbReference>
<dbReference type="Gene3D" id="3.30.70.270">
    <property type="match status" value="1"/>
</dbReference>
<evidence type="ECO:0000313" key="6">
    <source>
        <dbReference type="Proteomes" id="UP000001231"/>
    </source>
</evidence>
<dbReference type="PROSITE" id="PS50113">
    <property type="entry name" value="PAC"/>
    <property type="match status" value="2"/>
</dbReference>
<dbReference type="InterPro" id="IPR029787">
    <property type="entry name" value="Nucleotide_cyclase"/>
</dbReference>
<dbReference type="SUPFAM" id="SSF55073">
    <property type="entry name" value="Nucleotide cyclase"/>
    <property type="match status" value="1"/>
</dbReference>
<dbReference type="OrthoDB" id="5296913at2"/>
<dbReference type="eggNOG" id="COG2199">
    <property type="taxonomic scope" value="Bacteria"/>
</dbReference>
<sequence>MNQPFMGNDISTELIATLPGAVYRLEYKGDEFRFLYISDGIEQLCGVTAQQAMADIESIFSLIHTSDFDRVITESLTTAQHGVVWHGEFRMCLKDGRTIWVAAYDRPQVFDDGSIIWTGYVIDNTEHKDLHKALEESEAKFRAFVETANDIIYSVSADGCFTYVSPNWTDKLGHETSEVLGQHFAHFVHPDDVDRCTQFLVQLYEEGTKKSGLEYRVRHKNNYWCWHTTNASPILDKDGKVTSTVGIARDITERKFIEQQVEHQAHYDTLTDLPNRSLFSDRLEQAIRLAHRQHEQLALLFLDLDKFKPVNDNYGHAIGDILLQQVAQRMKDCLRESDTVGRIGGDEFLVLLPHVESVDSATHIAEKLLQAISSPFRINRIDIEISCSIGIALYPTHGNTVLELIQVADQAMYKAKNQKGNLVFVAD</sequence>
<dbReference type="GO" id="GO:0003824">
    <property type="term" value="F:catalytic activity"/>
    <property type="evidence" value="ECO:0007669"/>
    <property type="project" value="UniProtKB-ARBA"/>
</dbReference>
<evidence type="ECO:0000259" key="3">
    <source>
        <dbReference type="PROSITE" id="PS50113"/>
    </source>
</evidence>